<dbReference type="InterPro" id="IPR010428">
    <property type="entry name" value="Zincin_1"/>
</dbReference>
<evidence type="ECO:0000313" key="3">
    <source>
        <dbReference type="Proteomes" id="UP001479933"/>
    </source>
</evidence>
<organism evidence="2 3">
    <name type="scientific">Gordonia hydrophobica</name>
    <dbReference type="NCBI Taxonomy" id="40516"/>
    <lineage>
        <taxon>Bacteria</taxon>
        <taxon>Bacillati</taxon>
        <taxon>Actinomycetota</taxon>
        <taxon>Actinomycetes</taxon>
        <taxon>Mycobacteriales</taxon>
        <taxon>Gordoniaceae</taxon>
        <taxon>Gordonia</taxon>
    </lineage>
</organism>
<protein>
    <submittedName>
        <fullName evidence="2">Metallopeptidase family protein</fullName>
    </submittedName>
</protein>
<dbReference type="RefSeq" id="WP_066166135.1">
    <property type="nucleotide sequence ID" value="NZ_CP136137.1"/>
</dbReference>
<accession>A0ABZ2U2B3</accession>
<reference evidence="2 3" key="1">
    <citation type="journal article" date="2023" name="Virus Evol.">
        <title>Computational host range prediction-The good, the bad, and the ugly.</title>
        <authorList>
            <person name="Howell A.A."/>
            <person name="Versoza C.J."/>
            <person name="Pfeifer S.P."/>
        </authorList>
    </citation>
    <scope>NUCLEOTIDE SEQUENCE [LARGE SCALE GENOMIC DNA]</scope>
    <source>
        <strain evidence="2 3">1610/1b</strain>
    </source>
</reference>
<dbReference type="InterPro" id="IPR038555">
    <property type="entry name" value="Zincin_1_sf"/>
</dbReference>
<evidence type="ECO:0000256" key="1">
    <source>
        <dbReference type="SAM" id="MobiDB-lite"/>
    </source>
</evidence>
<dbReference type="Proteomes" id="UP001479933">
    <property type="component" value="Chromosome"/>
</dbReference>
<keyword evidence="3" id="KW-1185">Reference proteome</keyword>
<dbReference type="CDD" id="cd12954">
    <property type="entry name" value="MMP_TTHA0227_like_1"/>
    <property type="match status" value="1"/>
</dbReference>
<gene>
    <name evidence="2" type="ORF">RVF87_01195</name>
</gene>
<name>A0ABZ2U2B3_9ACTN</name>
<dbReference type="EMBL" id="CP136137">
    <property type="protein sequence ID" value="WYY07735.1"/>
    <property type="molecule type" value="Genomic_DNA"/>
</dbReference>
<feature type="compositionally biased region" description="Basic residues" evidence="1">
    <location>
        <begin position="20"/>
        <end position="30"/>
    </location>
</feature>
<proteinExistence type="predicted"/>
<dbReference type="SUPFAM" id="SSF55486">
    <property type="entry name" value="Metalloproteases ('zincins'), catalytic domain"/>
    <property type="match status" value="1"/>
</dbReference>
<dbReference type="Pfam" id="PF06262">
    <property type="entry name" value="Zincin_1"/>
    <property type="match status" value="1"/>
</dbReference>
<evidence type="ECO:0000313" key="2">
    <source>
        <dbReference type="EMBL" id="WYY07735.1"/>
    </source>
</evidence>
<dbReference type="Gene3D" id="3.30.2010.20">
    <property type="match status" value="1"/>
</dbReference>
<sequence>MAYRLVPMRPGRELLGPPPRRLRSDRRGRGLRGPLMPAALPGHKTRSDLFDAAAVEAFTEIDARWHDHLTGLDVAVDDIPRMLPRSDEPVQWPDDVTADGQVPLARLIPAGVDVSGRPTRAQIILFRRPLELRAHDAEDLPEILREVLIEQVATYLGVDEETVEDGPDED</sequence>
<feature type="region of interest" description="Disordered" evidence="1">
    <location>
        <begin position="1"/>
        <end position="38"/>
    </location>
</feature>